<reference evidence="1 2" key="1">
    <citation type="journal article" date="2018" name="BMC Genomics">
        <title>Comparative genome analyses reveal sequence features reflecting distinct modes of host-adaptation between dicot and monocot powdery mildew.</title>
        <authorList>
            <person name="Wu Y."/>
            <person name="Ma X."/>
            <person name="Pan Z."/>
            <person name="Kale S.D."/>
            <person name="Song Y."/>
            <person name="King H."/>
            <person name="Zhang Q."/>
            <person name="Presley C."/>
            <person name="Deng X."/>
            <person name="Wei C.I."/>
            <person name="Xiao S."/>
        </authorList>
    </citation>
    <scope>NUCLEOTIDE SEQUENCE [LARGE SCALE GENOMIC DNA]</scope>
    <source>
        <strain evidence="1">UMSG3</strain>
    </source>
</reference>
<accession>A0A420HWC8</accession>
<dbReference type="STRING" id="62708.A0A420HWC8"/>
<proteinExistence type="predicted"/>
<dbReference type="Proteomes" id="UP000283383">
    <property type="component" value="Unassembled WGS sequence"/>
</dbReference>
<organism evidence="1 2">
    <name type="scientific">Golovinomyces cichoracearum</name>
    <dbReference type="NCBI Taxonomy" id="62708"/>
    <lineage>
        <taxon>Eukaryota</taxon>
        <taxon>Fungi</taxon>
        <taxon>Dikarya</taxon>
        <taxon>Ascomycota</taxon>
        <taxon>Pezizomycotina</taxon>
        <taxon>Leotiomycetes</taxon>
        <taxon>Erysiphales</taxon>
        <taxon>Erysiphaceae</taxon>
        <taxon>Golovinomyces</taxon>
    </lineage>
</organism>
<name>A0A420HWC8_9PEZI</name>
<dbReference type="EMBL" id="MCBQ01015426">
    <property type="protein sequence ID" value="RKF61659.1"/>
    <property type="molecule type" value="Genomic_DNA"/>
</dbReference>
<sequence>MTAQTFTPQQPAQVDPPNANVIITQMAPFVPDFGIVDIDPIVAGDLLTAYCHRGSKLIGVDIGSINCTVTALPTPNKTVDIPRCLAHGMKFFDAIVWTSATPAVRPKLVLAPNTTDVEILTNAEISKAIFYIYFSLLTQAKYPTQLGENQLIPAFLRTTLGLTVLPATYVRKVCTFIVNLFDPTWIRSVRFRGFGQKTLSRFGLGVAGYKLFAPFALLNPKQDVPVEAENFLFVCAGCCNTWSDLDDTPCD</sequence>
<evidence type="ECO:0000313" key="2">
    <source>
        <dbReference type="Proteomes" id="UP000283383"/>
    </source>
</evidence>
<keyword evidence="2" id="KW-1185">Reference proteome</keyword>
<evidence type="ECO:0000313" key="1">
    <source>
        <dbReference type="EMBL" id="RKF61659.1"/>
    </source>
</evidence>
<comment type="caution">
    <text evidence="1">The sequence shown here is derived from an EMBL/GenBank/DDBJ whole genome shotgun (WGS) entry which is preliminary data.</text>
</comment>
<dbReference type="AlphaFoldDB" id="A0A420HWC8"/>
<protein>
    <submittedName>
        <fullName evidence="1">Uncharacterized protein</fullName>
    </submittedName>
</protein>
<gene>
    <name evidence="1" type="ORF">GcM3_154016</name>
</gene>